<feature type="domain" description="Diels-Alderase N-terminal" evidence="2">
    <location>
        <begin position="37"/>
        <end position="238"/>
    </location>
</feature>
<evidence type="ECO:0000259" key="2">
    <source>
        <dbReference type="Pfam" id="PF24137"/>
    </source>
</evidence>
<dbReference type="InterPro" id="IPR056402">
    <property type="entry name" value="DA_N"/>
</dbReference>
<evidence type="ECO:0000313" key="4">
    <source>
        <dbReference type="EMBL" id="KAK7729289.1"/>
    </source>
</evidence>
<dbReference type="SUPFAM" id="SSF159245">
    <property type="entry name" value="AttH-like"/>
    <property type="match status" value="1"/>
</dbReference>
<sequence>MKTFLLLAFVLIAAGLAGASPPPAFANSKHFVLPFQVTNGTSTAEILSVDSGLDDPKMTPGVNDSTFDWWHFDVVGRNNSLSVVFYNFGESSLDVPHPGGPLLVQVSGTFDNGTSFLKSAAATEGATFDSLGPRGISSAWHGKNDSVYYFAGGPFEKPEIPLALGFYGIDIEVYGAIWLTPRSPPRYPCNLDTPGVTQEVMPEIYWSNAIPYANASVELTIDGEVFAFDGSGYHDQTWGTKPLKDSVQTWYRGHGHIHNYTLVWSSALDKEGNHHFSSWIGHVNGEAVFQSCQNQSVVVRPWGENSAYPPTPGLPAPSGYHIRYDLGGGRAFVANFTTQAVERSTDTYKRVAGFVLGGFEGEEQHDGAALCEQFQH</sequence>
<feature type="chain" id="PRO_5046303056" description="Hydroxyneurosporene synthase" evidence="1">
    <location>
        <begin position="20"/>
        <end position="376"/>
    </location>
</feature>
<proteinExistence type="predicted"/>
<keyword evidence="1" id="KW-0732">Signal</keyword>
<evidence type="ECO:0000256" key="1">
    <source>
        <dbReference type="SAM" id="SignalP"/>
    </source>
</evidence>
<evidence type="ECO:0000313" key="5">
    <source>
        <dbReference type="Proteomes" id="UP001430848"/>
    </source>
</evidence>
<evidence type="ECO:0008006" key="6">
    <source>
        <dbReference type="Google" id="ProtNLM"/>
    </source>
</evidence>
<keyword evidence="5" id="KW-1185">Reference proteome</keyword>
<comment type="caution">
    <text evidence="4">The sequence shown here is derived from an EMBL/GenBank/DDBJ whole genome shotgun (WGS) entry which is preliminary data.</text>
</comment>
<dbReference type="InterPro" id="IPR057722">
    <property type="entry name" value="AsqO/PenF-like_C"/>
</dbReference>
<accession>A0ABR1P8N2</accession>
<dbReference type="Pfam" id="PF25581">
    <property type="entry name" value="AsqO_C"/>
    <property type="match status" value="1"/>
</dbReference>
<dbReference type="Pfam" id="PF24137">
    <property type="entry name" value="DA_N"/>
    <property type="match status" value="1"/>
</dbReference>
<feature type="domain" description="AsqO/PenF-like C-terminal" evidence="3">
    <location>
        <begin position="245"/>
        <end position="375"/>
    </location>
</feature>
<feature type="signal peptide" evidence="1">
    <location>
        <begin position="1"/>
        <end position="19"/>
    </location>
</feature>
<name>A0ABR1P8N2_DIAER</name>
<reference evidence="4 5" key="1">
    <citation type="submission" date="2024-02" db="EMBL/GenBank/DDBJ databases">
        <title>De novo assembly and annotation of 12 fungi associated with fruit tree decline syndrome in Ontario, Canada.</title>
        <authorList>
            <person name="Sulman M."/>
            <person name="Ellouze W."/>
            <person name="Ilyukhin E."/>
        </authorList>
    </citation>
    <scope>NUCLEOTIDE SEQUENCE [LARGE SCALE GENOMIC DNA]</scope>
    <source>
        <strain evidence="4 5">M169</strain>
    </source>
</reference>
<gene>
    <name evidence="4" type="ORF">SLS63_006162</name>
</gene>
<organism evidence="4 5">
    <name type="scientific">Diaporthe eres</name>
    <name type="common">Phomopsis oblonga</name>
    <dbReference type="NCBI Taxonomy" id="83184"/>
    <lineage>
        <taxon>Eukaryota</taxon>
        <taxon>Fungi</taxon>
        <taxon>Dikarya</taxon>
        <taxon>Ascomycota</taxon>
        <taxon>Pezizomycotina</taxon>
        <taxon>Sordariomycetes</taxon>
        <taxon>Sordariomycetidae</taxon>
        <taxon>Diaporthales</taxon>
        <taxon>Diaporthaceae</taxon>
        <taxon>Diaporthe</taxon>
        <taxon>Diaporthe eres species complex</taxon>
    </lineage>
</organism>
<evidence type="ECO:0000259" key="3">
    <source>
        <dbReference type="Pfam" id="PF25581"/>
    </source>
</evidence>
<dbReference type="Proteomes" id="UP001430848">
    <property type="component" value="Unassembled WGS sequence"/>
</dbReference>
<dbReference type="EMBL" id="JAKNSF020000029">
    <property type="protein sequence ID" value="KAK7729289.1"/>
    <property type="molecule type" value="Genomic_DNA"/>
</dbReference>
<protein>
    <recommendedName>
        <fullName evidence="6">Hydroxyneurosporene synthase</fullName>
    </recommendedName>
</protein>